<keyword evidence="2" id="KW-0732">Signal</keyword>
<dbReference type="FunFam" id="2.10.25.10:FF:000066">
    <property type="entry name" value="FAT atypical cadherin 4"/>
    <property type="match status" value="1"/>
</dbReference>
<dbReference type="InterPro" id="IPR000152">
    <property type="entry name" value="EGF-type_Asp/Asn_hydroxyl_site"/>
</dbReference>
<comment type="caution">
    <text evidence="5">Lacks conserved residue(s) required for the propagation of feature annotation.</text>
</comment>
<dbReference type="PRINTS" id="PR00010">
    <property type="entry name" value="EGFBLOOD"/>
</dbReference>
<proteinExistence type="predicted"/>
<evidence type="ECO:0000313" key="7">
    <source>
        <dbReference type="EMBL" id="KAH3813031.1"/>
    </source>
</evidence>
<dbReference type="InterPro" id="IPR018097">
    <property type="entry name" value="EGF_Ca-bd_CS"/>
</dbReference>
<dbReference type="SMART" id="SM00179">
    <property type="entry name" value="EGF_CA"/>
    <property type="match status" value="1"/>
</dbReference>
<dbReference type="AlphaFoldDB" id="A0A9D4G9G6"/>
<dbReference type="Pfam" id="PF00008">
    <property type="entry name" value="EGF"/>
    <property type="match status" value="1"/>
</dbReference>
<dbReference type="GO" id="GO:0005509">
    <property type="term" value="F:calcium ion binding"/>
    <property type="evidence" value="ECO:0007669"/>
    <property type="project" value="InterPro"/>
</dbReference>
<dbReference type="SMART" id="SM00181">
    <property type="entry name" value="EGF"/>
    <property type="match status" value="1"/>
</dbReference>
<dbReference type="InterPro" id="IPR000742">
    <property type="entry name" value="EGF"/>
</dbReference>
<dbReference type="CDD" id="cd00054">
    <property type="entry name" value="EGF_CA"/>
    <property type="match status" value="1"/>
</dbReference>
<dbReference type="PROSITE" id="PS50026">
    <property type="entry name" value="EGF_3"/>
    <property type="match status" value="1"/>
</dbReference>
<name>A0A9D4G9G6_DREPO</name>
<keyword evidence="8" id="KW-1185">Reference proteome</keyword>
<dbReference type="PROSITE" id="PS01186">
    <property type="entry name" value="EGF_2"/>
    <property type="match status" value="1"/>
</dbReference>
<dbReference type="Gene3D" id="2.10.25.10">
    <property type="entry name" value="Laminin"/>
    <property type="match status" value="1"/>
</dbReference>
<evidence type="ECO:0000256" key="4">
    <source>
        <dbReference type="ARBA" id="ARBA00023157"/>
    </source>
</evidence>
<keyword evidence="3" id="KW-0677">Repeat</keyword>
<dbReference type="PROSITE" id="PS00010">
    <property type="entry name" value="ASX_HYDROXYL"/>
    <property type="match status" value="1"/>
</dbReference>
<reference evidence="7" key="1">
    <citation type="journal article" date="2019" name="bioRxiv">
        <title>The Genome of the Zebra Mussel, Dreissena polymorpha: A Resource for Invasive Species Research.</title>
        <authorList>
            <person name="McCartney M.A."/>
            <person name="Auch B."/>
            <person name="Kono T."/>
            <person name="Mallez S."/>
            <person name="Zhang Y."/>
            <person name="Obille A."/>
            <person name="Becker A."/>
            <person name="Abrahante J.E."/>
            <person name="Garbe J."/>
            <person name="Badalamenti J.P."/>
            <person name="Herman A."/>
            <person name="Mangelson H."/>
            <person name="Liachko I."/>
            <person name="Sullivan S."/>
            <person name="Sone E.D."/>
            <person name="Koren S."/>
            <person name="Silverstein K.A.T."/>
            <person name="Beckman K.B."/>
            <person name="Gohl D.M."/>
        </authorList>
    </citation>
    <scope>NUCLEOTIDE SEQUENCE</scope>
    <source>
        <strain evidence="7">Duluth1</strain>
        <tissue evidence="7">Whole animal</tissue>
    </source>
</reference>
<dbReference type="InterPro" id="IPR001881">
    <property type="entry name" value="EGF-like_Ca-bd_dom"/>
</dbReference>
<dbReference type="Proteomes" id="UP000828390">
    <property type="component" value="Unassembled WGS sequence"/>
</dbReference>
<dbReference type="SUPFAM" id="SSF57196">
    <property type="entry name" value="EGF/Laminin"/>
    <property type="match status" value="1"/>
</dbReference>
<dbReference type="PROSITE" id="PS00022">
    <property type="entry name" value="EGF_1"/>
    <property type="match status" value="1"/>
</dbReference>
<dbReference type="EMBL" id="JAIWYP010000006">
    <property type="protein sequence ID" value="KAH3813031.1"/>
    <property type="molecule type" value="Genomic_DNA"/>
</dbReference>
<gene>
    <name evidence="7" type="ORF">DPMN_141479</name>
</gene>
<reference evidence="7" key="2">
    <citation type="submission" date="2020-11" db="EMBL/GenBank/DDBJ databases">
        <authorList>
            <person name="McCartney M.A."/>
            <person name="Auch B."/>
            <person name="Kono T."/>
            <person name="Mallez S."/>
            <person name="Becker A."/>
            <person name="Gohl D.M."/>
            <person name="Silverstein K.A.T."/>
            <person name="Koren S."/>
            <person name="Bechman K.B."/>
            <person name="Herman A."/>
            <person name="Abrahante J.E."/>
            <person name="Garbe J."/>
        </authorList>
    </citation>
    <scope>NUCLEOTIDE SEQUENCE</scope>
    <source>
        <strain evidence="7">Duluth1</strain>
        <tissue evidence="7">Whole animal</tissue>
    </source>
</reference>
<evidence type="ECO:0000313" key="8">
    <source>
        <dbReference type="Proteomes" id="UP000828390"/>
    </source>
</evidence>
<protein>
    <recommendedName>
        <fullName evidence="6">EGF-like domain-containing protein</fullName>
    </recommendedName>
</protein>
<sequence>MVTFCFSFCTDNNECDRFPCGNGATCINTLGSYYCNCPAGFSGIDCRTGQCFGNA</sequence>
<evidence type="ECO:0000256" key="1">
    <source>
        <dbReference type="ARBA" id="ARBA00022536"/>
    </source>
</evidence>
<dbReference type="PROSITE" id="PS01187">
    <property type="entry name" value="EGF_CA"/>
    <property type="match status" value="1"/>
</dbReference>
<evidence type="ECO:0000256" key="2">
    <source>
        <dbReference type="ARBA" id="ARBA00022729"/>
    </source>
</evidence>
<feature type="domain" description="EGF-like" evidence="6">
    <location>
        <begin position="11"/>
        <end position="47"/>
    </location>
</feature>
<organism evidence="7 8">
    <name type="scientific">Dreissena polymorpha</name>
    <name type="common">Zebra mussel</name>
    <name type="synonym">Mytilus polymorpha</name>
    <dbReference type="NCBI Taxonomy" id="45954"/>
    <lineage>
        <taxon>Eukaryota</taxon>
        <taxon>Metazoa</taxon>
        <taxon>Spiralia</taxon>
        <taxon>Lophotrochozoa</taxon>
        <taxon>Mollusca</taxon>
        <taxon>Bivalvia</taxon>
        <taxon>Autobranchia</taxon>
        <taxon>Heteroconchia</taxon>
        <taxon>Euheterodonta</taxon>
        <taxon>Imparidentia</taxon>
        <taxon>Neoheterodontei</taxon>
        <taxon>Myida</taxon>
        <taxon>Dreissenoidea</taxon>
        <taxon>Dreissenidae</taxon>
        <taxon>Dreissena</taxon>
    </lineage>
</organism>
<keyword evidence="1 5" id="KW-0245">EGF-like domain</keyword>
<comment type="caution">
    <text evidence="7">The sequence shown here is derived from an EMBL/GenBank/DDBJ whole genome shotgun (WGS) entry which is preliminary data.</text>
</comment>
<evidence type="ECO:0000259" key="6">
    <source>
        <dbReference type="PROSITE" id="PS50026"/>
    </source>
</evidence>
<accession>A0A9D4G9G6</accession>
<keyword evidence="4 5" id="KW-1015">Disulfide bond</keyword>
<feature type="disulfide bond" evidence="5">
    <location>
        <begin position="37"/>
        <end position="46"/>
    </location>
</feature>
<evidence type="ECO:0000256" key="3">
    <source>
        <dbReference type="ARBA" id="ARBA00022737"/>
    </source>
</evidence>
<evidence type="ECO:0000256" key="5">
    <source>
        <dbReference type="PROSITE-ProRule" id="PRU00076"/>
    </source>
</evidence>